<dbReference type="EMBL" id="VBAJ01000196">
    <property type="protein sequence ID" value="TMJ07090.1"/>
    <property type="molecule type" value="Genomic_DNA"/>
</dbReference>
<sequence length="289" mass="30870">MSRSTGSPSKDMWRLRSLRNRFEVALVTLAWALVAAAATGPATAQQPLQLDVTGATRVEFNDSVGVWELYGNPVTVRRGLVVLKAPAVRYNAKDQIVIASSGVSYGDQMLIASAGTVTVWLREGRAVAENDVQVAYRGVDPVDLRAARVELLQEQRSLIASGAARLARGSSAITADQIEYDHAARRAVAAGAVQARTPDGRLGADRVEAQLATEEFIADGHVVVTRDTVEGHAAHAVFRQQAGQVELSGDALVHLGRNMVQAQVITIDLRARRVTATGRPHLVGYPAAP</sequence>
<evidence type="ECO:0000256" key="2">
    <source>
        <dbReference type="SAM" id="SignalP"/>
    </source>
</evidence>
<comment type="caution">
    <text evidence="4">The sequence shown here is derived from an EMBL/GenBank/DDBJ whole genome shotgun (WGS) entry which is preliminary data.</text>
</comment>
<keyword evidence="1" id="KW-0472">Membrane</keyword>
<keyword evidence="2" id="KW-0732">Signal</keyword>
<evidence type="ECO:0000313" key="5">
    <source>
        <dbReference type="Proteomes" id="UP000318661"/>
    </source>
</evidence>
<dbReference type="InterPro" id="IPR050218">
    <property type="entry name" value="LptD"/>
</dbReference>
<dbReference type="InterPro" id="IPR005653">
    <property type="entry name" value="OstA-like_N"/>
</dbReference>
<evidence type="ECO:0000256" key="1">
    <source>
        <dbReference type="ARBA" id="ARBA00023237"/>
    </source>
</evidence>
<dbReference type="PANTHER" id="PTHR30189:SF1">
    <property type="entry name" value="LPS-ASSEMBLY PROTEIN LPTD"/>
    <property type="match status" value="1"/>
</dbReference>
<feature type="domain" description="Organic solvent tolerance-like N-terminal" evidence="3">
    <location>
        <begin position="173"/>
        <end position="270"/>
    </location>
</feature>
<feature type="signal peptide" evidence="2">
    <location>
        <begin position="1"/>
        <end position="44"/>
    </location>
</feature>
<dbReference type="GO" id="GO:0009279">
    <property type="term" value="C:cell outer membrane"/>
    <property type="evidence" value="ECO:0007669"/>
    <property type="project" value="TreeGrafter"/>
</dbReference>
<name>A0A537LGF0_9BACT</name>
<dbReference type="Gene3D" id="2.60.450.10">
    <property type="entry name" value="Lipopolysaccharide (LPS) transport protein A like domain"/>
    <property type="match status" value="1"/>
</dbReference>
<keyword evidence="1" id="KW-0998">Cell outer membrane</keyword>
<gene>
    <name evidence="4" type="ORF">E6G99_07810</name>
</gene>
<protein>
    <recommendedName>
        <fullName evidence="3">Organic solvent tolerance-like N-terminal domain-containing protein</fullName>
    </recommendedName>
</protein>
<proteinExistence type="predicted"/>
<accession>A0A537LGF0</accession>
<reference evidence="4 5" key="1">
    <citation type="journal article" date="2019" name="Nat. Microbiol.">
        <title>Mediterranean grassland soil C-N compound turnover is dependent on rainfall and depth, and is mediated by genomically divergent microorganisms.</title>
        <authorList>
            <person name="Diamond S."/>
            <person name="Andeer P.F."/>
            <person name="Li Z."/>
            <person name="Crits-Christoph A."/>
            <person name="Burstein D."/>
            <person name="Anantharaman K."/>
            <person name="Lane K.R."/>
            <person name="Thomas B.C."/>
            <person name="Pan C."/>
            <person name="Northen T.R."/>
            <person name="Banfield J.F."/>
        </authorList>
    </citation>
    <scope>NUCLEOTIDE SEQUENCE [LARGE SCALE GENOMIC DNA]</scope>
    <source>
        <strain evidence="4">NP_2</strain>
    </source>
</reference>
<dbReference type="PANTHER" id="PTHR30189">
    <property type="entry name" value="LPS-ASSEMBLY PROTEIN"/>
    <property type="match status" value="1"/>
</dbReference>
<evidence type="ECO:0000259" key="3">
    <source>
        <dbReference type="Pfam" id="PF03968"/>
    </source>
</evidence>
<dbReference type="AlphaFoldDB" id="A0A537LGF0"/>
<evidence type="ECO:0000313" key="4">
    <source>
        <dbReference type="EMBL" id="TMJ07090.1"/>
    </source>
</evidence>
<organism evidence="4 5">
    <name type="scientific">Candidatus Segetimicrobium genomatis</name>
    <dbReference type="NCBI Taxonomy" id="2569760"/>
    <lineage>
        <taxon>Bacteria</taxon>
        <taxon>Bacillati</taxon>
        <taxon>Candidatus Sysuimicrobiota</taxon>
        <taxon>Candidatus Sysuimicrobiia</taxon>
        <taxon>Candidatus Sysuimicrobiales</taxon>
        <taxon>Candidatus Segetimicrobiaceae</taxon>
        <taxon>Candidatus Segetimicrobium</taxon>
    </lineage>
</organism>
<dbReference type="Proteomes" id="UP000318661">
    <property type="component" value="Unassembled WGS sequence"/>
</dbReference>
<feature type="chain" id="PRO_5022116197" description="Organic solvent tolerance-like N-terminal domain-containing protein" evidence="2">
    <location>
        <begin position="45"/>
        <end position="289"/>
    </location>
</feature>
<dbReference type="Pfam" id="PF03968">
    <property type="entry name" value="LptD_N"/>
    <property type="match status" value="1"/>
</dbReference>
<dbReference type="GO" id="GO:1990351">
    <property type="term" value="C:transporter complex"/>
    <property type="evidence" value="ECO:0007669"/>
    <property type="project" value="TreeGrafter"/>
</dbReference>